<evidence type="ECO:0000256" key="1">
    <source>
        <dbReference type="ARBA" id="ARBA00023015"/>
    </source>
</evidence>
<dbReference type="Gene3D" id="1.10.10.10">
    <property type="entry name" value="Winged helix-like DNA-binding domain superfamily/Winged helix DNA-binding domain"/>
    <property type="match status" value="1"/>
</dbReference>
<reference evidence="7" key="1">
    <citation type="journal article" date="2019" name="Int. J. Syst. Evol. Microbiol.">
        <title>The Global Catalogue of Microorganisms (GCM) 10K type strain sequencing project: providing services to taxonomists for standard genome sequencing and annotation.</title>
        <authorList>
            <consortium name="The Broad Institute Genomics Platform"/>
            <consortium name="The Broad Institute Genome Sequencing Center for Infectious Disease"/>
            <person name="Wu L."/>
            <person name="Ma J."/>
        </authorList>
    </citation>
    <scope>NUCLEOTIDE SEQUENCE [LARGE SCALE GENOMIC DNA]</scope>
    <source>
        <strain evidence="7">CGMCC 4.7426</strain>
    </source>
</reference>
<dbReference type="SUPFAM" id="SSF88946">
    <property type="entry name" value="Sigma2 domain of RNA polymerase sigma factors"/>
    <property type="match status" value="1"/>
</dbReference>
<dbReference type="NCBIfam" id="TIGR02937">
    <property type="entry name" value="sigma70-ECF"/>
    <property type="match status" value="1"/>
</dbReference>
<dbReference type="CDD" id="cd06171">
    <property type="entry name" value="Sigma70_r4"/>
    <property type="match status" value="1"/>
</dbReference>
<keyword evidence="4" id="KW-0804">Transcription</keyword>
<dbReference type="Pfam" id="PF04542">
    <property type="entry name" value="Sigma70_r2"/>
    <property type="match status" value="1"/>
</dbReference>
<gene>
    <name evidence="6" type="ORF">ACFO3D_03645</name>
</gene>
<evidence type="ECO:0000256" key="4">
    <source>
        <dbReference type="ARBA" id="ARBA00023163"/>
    </source>
</evidence>
<dbReference type="Proteomes" id="UP001595989">
    <property type="component" value="Unassembled WGS sequence"/>
</dbReference>
<dbReference type="InterPro" id="IPR013324">
    <property type="entry name" value="RNA_pol_sigma_r3/r4-like"/>
</dbReference>
<evidence type="ECO:0000256" key="3">
    <source>
        <dbReference type="ARBA" id="ARBA00023125"/>
    </source>
</evidence>
<dbReference type="InterPro" id="IPR036388">
    <property type="entry name" value="WH-like_DNA-bd_sf"/>
</dbReference>
<dbReference type="InterPro" id="IPR007627">
    <property type="entry name" value="RNA_pol_sigma70_r2"/>
</dbReference>
<dbReference type="InterPro" id="IPR013325">
    <property type="entry name" value="RNA_pol_sigma_r2"/>
</dbReference>
<dbReference type="EMBL" id="JBHSFU010000003">
    <property type="protein sequence ID" value="MFC4557303.1"/>
    <property type="molecule type" value="Genomic_DNA"/>
</dbReference>
<dbReference type="InterPro" id="IPR000943">
    <property type="entry name" value="RNA_pol_sigma70"/>
</dbReference>
<organism evidence="6 7">
    <name type="scientific">Virgibacillus kekensis</name>
    <dbReference type="NCBI Taxonomy" id="202261"/>
    <lineage>
        <taxon>Bacteria</taxon>
        <taxon>Bacillati</taxon>
        <taxon>Bacillota</taxon>
        <taxon>Bacilli</taxon>
        <taxon>Bacillales</taxon>
        <taxon>Bacillaceae</taxon>
        <taxon>Virgibacillus</taxon>
    </lineage>
</organism>
<protein>
    <submittedName>
        <fullName evidence="6">Sigma-70 family RNA polymerase sigma factor</fullName>
    </submittedName>
</protein>
<dbReference type="SUPFAM" id="SSF88659">
    <property type="entry name" value="Sigma3 and sigma4 domains of RNA polymerase sigma factors"/>
    <property type="match status" value="1"/>
</dbReference>
<keyword evidence="1" id="KW-0805">Transcription regulation</keyword>
<feature type="domain" description="RNA polymerase sigma-70" evidence="5">
    <location>
        <begin position="801"/>
        <end position="827"/>
    </location>
</feature>
<evidence type="ECO:0000259" key="5">
    <source>
        <dbReference type="PROSITE" id="PS00716"/>
    </source>
</evidence>
<evidence type="ECO:0000313" key="7">
    <source>
        <dbReference type="Proteomes" id="UP001595989"/>
    </source>
</evidence>
<proteinExistence type="predicted"/>
<dbReference type="Pfam" id="PF04545">
    <property type="entry name" value="Sigma70_r4"/>
    <property type="match status" value="1"/>
</dbReference>
<dbReference type="RefSeq" id="WP_390293248.1">
    <property type="nucleotide sequence ID" value="NZ_JBHSFU010000003.1"/>
</dbReference>
<dbReference type="PANTHER" id="PTHR30603:SF47">
    <property type="entry name" value="RNA POLYMERASE SIGMA FACTOR SIGD, CHLOROPLASTIC"/>
    <property type="match status" value="1"/>
</dbReference>
<dbReference type="InterPro" id="IPR014284">
    <property type="entry name" value="RNA_pol_sigma-70_dom"/>
</dbReference>
<name>A0ABV9DGV1_9BACI</name>
<dbReference type="PRINTS" id="PR00046">
    <property type="entry name" value="SIGMA70FCT"/>
</dbReference>
<comment type="caution">
    <text evidence="6">The sequence shown here is derived from an EMBL/GenBank/DDBJ whole genome shotgun (WGS) entry which is preliminary data.</text>
</comment>
<dbReference type="InterPro" id="IPR007630">
    <property type="entry name" value="RNA_pol_sigma70_r4"/>
</dbReference>
<dbReference type="PANTHER" id="PTHR30603">
    <property type="entry name" value="RNA POLYMERASE SIGMA FACTOR RPO"/>
    <property type="match status" value="1"/>
</dbReference>
<accession>A0ABV9DGV1</accession>
<evidence type="ECO:0000256" key="2">
    <source>
        <dbReference type="ARBA" id="ARBA00023082"/>
    </source>
</evidence>
<keyword evidence="7" id="KW-1185">Reference proteome</keyword>
<sequence>MKNGPVYSNISIINRAFGTFGSPLHKDLIIDYVRTHWENGRGTSFEDAYNIVKYPLEAEFYYRKTEEQDHFSRKQALSEKLDELYSQLRMNPNPWIFSTKTVPVKLNEIYRDPRFDIVSSDGGKQYLILTEWNLLNDLVLRFMVKNGIKQTSIAEIFRDVIIKYEIDDREAYFFPKIDARFKVGRGNIVSLVTHEITEDYSVHVTEYIMENVAIQIPMIKNYLLDNGTTKIRTIIQDVFAIQPHFPLFTTYFEAIKKSLSVMKNVFLINSDSLLISEANSENAPQTIQVGGNKTDFQAINEIVAPLTNGTGESNSETLLVEPAETREVKVRENLSYTLRYFDRIQESLTGHYFKDWIIDDHMKVIFATNENEKIPYIFHYDEKQNILYGEHLSNFMIDYDLEPGQKLEFNLINNKVFMKLGSFNEAAHTEQMKYEDIARLSEVKHYGTKSLLQNLAELLMSHPSGLHIRQIVLDIKGETSYTENTIRSTLSSYPFFETIPGKVGYWRFNPRQWKRAYIDLPEKPKNHQKNKDTVKVKGNPIPSLASIFKRNAYATRKTKRRLTNRQYTLLPKEEFIEMAWEYYSFIIYQYAKNNKSNSIPLEDLYQEAYFALLKAYEKYNPEVGNSFYHYFKRRLSAHIHRYVIDNKGLIRIPVHRAEELAKVDKEITIDLLLTGNVDVEESLLDDYTLYKTNYLSFDELYLYHSNKAINSELKGRSYFFFDNPIFLGEYDTEEKVSTNYFSVEEPEKCDLLIDDIGFENIVLNNIIAKQSLEYLKDNVRNSRDYEVILYRNGFVTGEEMTLEEVGTILGVTRERIRQIEKKGIELLKSYRAIKGGICIEYKFPLLDYTSKKAKFSC</sequence>
<dbReference type="Gene3D" id="1.10.1740.10">
    <property type="match status" value="1"/>
</dbReference>
<dbReference type="PROSITE" id="PS00716">
    <property type="entry name" value="SIGMA70_2"/>
    <property type="match status" value="1"/>
</dbReference>
<evidence type="ECO:0000313" key="6">
    <source>
        <dbReference type="EMBL" id="MFC4557303.1"/>
    </source>
</evidence>
<dbReference type="InterPro" id="IPR050239">
    <property type="entry name" value="Sigma-70_RNA_pol_init_factors"/>
</dbReference>
<keyword evidence="2" id="KW-0731">Sigma factor</keyword>
<keyword evidence="3" id="KW-0238">DNA-binding</keyword>